<organism evidence="1 2">
    <name type="scientific">Flectobacillus rivi</name>
    <dbReference type="NCBI Taxonomy" id="2984209"/>
    <lineage>
        <taxon>Bacteria</taxon>
        <taxon>Pseudomonadati</taxon>
        <taxon>Bacteroidota</taxon>
        <taxon>Cytophagia</taxon>
        <taxon>Cytophagales</taxon>
        <taxon>Flectobacillaceae</taxon>
        <taxon>Flectobacillus</taxon>
    </lineage>
</organism>
<protein>
    <submittedName>
        <fullName evidence="1">DUF2004 domain-containing protein</fullName>
    </submittedName>
</protein>
<reference evidence="1 2" key="1">
    <citation type="submission" date="2023-05" db="EMBL/GenBank/DDBJ databases">
        <title>Novel species of genus Flectobacillus isolated from stream in China.</title>
        <authorList>
            <person name="Lu H."/>
        </authorList>
    </citation>
    <scope>NUCLEOTIDE SEQUENCE [LARGE SCALE GENOMIC DNA]</scope>
    <source>
        <strain evidence="1 2">LFS242W</strain>
    </source>
</reference>
<dbReference type="RefSeq" id="WP_283383248.1">
    <property type="nucleotide sequence ID" value="NZ_JASHIE010000017.1"/>
</dbReference>
<evidence type="ECO:0000313" key="1">
    <source>
        <dbReference type="EMBL" id="MDI9877101.1"/>
    </source>
</evidence>
<keyword evidence="2" id="KW-1185">Reference proteome</keyword>
<accession>A0ABT6Z7J4</accession>
<proteinExistence type="predicted"/>
<dbReference type="EMBL" id="JASHIE010000017">
    <property type="protein sequence ID" value="MDI9877101.1"/>
    <property type="molecule type" value="Genomic_DNA"/>
</dbReference>
<evidence type="ECO:0000313" key="2">
    <source>
        <dbReference type="Proteomes" id="UP001225761"/>
    </source>
</evidence>
<comment type="caution">
    <text evidence="1">The sequence shown here is derived from an EMBL/GenBank/DDBJ whole genome shotgun (WGS) entry which is preliminary data.</text>
</comment>
<dbReference type="Proteomes" id="UP001225761">
    <property type="component" value="Unassembled WGS sequence"/>
</dbReference>
<name>A0ABT6Z7J4_9BACT</name>
<gene>
    <name evidence="1" type="ORF">QM481_21360</name>
</gene>
<sequence>MKTFDLTYFGVINITQLEKDYRTNTIYSSKALNLDINFENESIDEEQALEINHILNNISAIDEENRKQINKDFKKKGETRDYITFYLEELFEEELQEIIDYNDKSISKEKQLLNKLILIRVGLYPDNATGYSVVFDYSIEIEGEPCNQLLVVKTDIKGKLDHITWES</sequence>